<dbReference type="RefSeq" id="WP_088246672.1">
    <property type="nucleotide sequence ID" value="NZ_NHMK01000003.1"/>
</dbReference>
<dbReference type="Proteomes" id="UP000197208">
    <property type="component" value="Unassembled WGS sequence"/>
</dbReference>
<gene>
    <name evidence="1" type="ORF">CBQ26_00540</name>
</gene>
<sequence>MTFEVRTDNAGWGERLPAVVDYDQPTWSSDLTQDRTPYGLSWVDGLGSPKETRLTLRVYISAVTVRACDRESGRVLSLLRAATGFRDRRRHPERYLITQGLIGEPRVQDYRGGTTRLLTVTLALRDPYWHLVDDDDSTDLYPI</sequence>
<dbReference type="EMBL" id="NHMK01000003">
    <property type="protein sequence ID" value="OWL98980.1"/>
    <property type="molecule type" value="Genomic_DNA"/>
</dbReference>
<evidence type="ECO:0000313" key="1">
    <source>
        <dbReference type="EMBL" id="OWL98980.1"/>
    </source>
</evidence>
<name>A0A246BTJ3_9DEIO</name>
<evidence type="ECO:0000313" key="2">
    <source>
        <dbReference type="Proteomes" id="UP000197208"/>
    </source>
</evidence>
<comment type="caution">
    <text evidence="1">The sequence shown here is derived from an EMBL/GenBank/DDBJ whole genome shotgun (WGS) entry which is preliminary data.</text>
</comment>
<protein>
    <submittedName>
        <fullName evidence="1">Uncharacterized protein</fullName>
    </submittedName>
</protein>
<proteinExistence type="predicted"/>
<keyword evidence="2" id="KW-1185">Reference proteome</keyword>
<dbReference type="AlphaFoldDB" id="A0A246BTJ3"/>
<accession>A0A246BTJ3</accession>
<reference evidence="1 2" key="1">
    <citation type="submission" date="2017-05" db="EMBL/GenBank/DDBJ databases">
        <title>De novo genome assembly of Deniococcus indicus strain DR1.</title>
        <authorList>
            <person name="Chauhan D."/>
            <person name="Yennamalli R.M."/>
            <person name="Priyadarshini R."/>
        </authorList>
    </citation>
    <scope>NUCLEOTIDE SEQUENCE [LARGE SCALE GENOMIC DNA]</scope>
    <source>
        <strain evidence="1 2">DR1</strain>
    </source>
</reference>
<organism evidence="1 2">
    <name type="scientific">Deinococcus indicus</name>
    <dbReference type="NCBI Taxonomy" id="223556"/>
    <lineage>
        <taxon>Bacteria</taxon>
        <taxon>Thermotogati</taxon>
        <taxon>Deinococcota</taxon>
        <taxon>Deinococci</taxon>
        <taxon>Deinococcales</taxon>
        <taxon>Deinococcaceae</taxon>
        <taxon>Deinococcus</taxon>
    </lineage>
</organism>